<evidence type="ECO:0000256" key="3">
    <source>
        <dbReference type="ARBA" id="ARBA00010617"/>
    </source>
</evidence>
<evidence type="ECO:0000313" key="13">
    <source>
        <dbReference type="EMBL" id="CAI9087815.1"/>
    </source>
</evidence>
<evidence type="ECO:0000313" key="14">
    <source>
        <dbReference type="Proteomes" id="UP001161247"/>
    </source>
</evidence>
<keyword evidence="6" id="KW-1133">Transmembrane helix</keyword>
<dbReference type="CDD" id="cd11043">
    <property type="entry name" value="CYP90-like"/>
    <property type="match status" value="1"/>
</dbReference>
<keyword evidence="9" id="KW-0472">Membrane</keyword>
<dbReference type="EMBL" id="OX459118">
    <property type="protein sequence ID" value="CAI9087815.1"/>
    <property type="molecule type" value="Genomic_DNA"/>
</dbReference>
<evidence type="ECO:0000256" key="8">
    <source>
        <dbReference type="ARBA" id="ARBA00023004"/>
    </source>
</evidence>
<keyword evidence="11" id="KW-0503">Monooxygenase</keyword>
<protein>
    <submittedName>
        <fullName evidence="13">OLC1v1021990C1</fullName>
    </submittedName>
</protein>
<evidence type="ECO:0000256" key="4">
    <source>
        <dbReference type="ARBA" id="ARBA00022692"/>
    </source>
</evidence>
<feature type="binding site" description="axial binding residue" evidence="10">
    <location>
        <position position="428"/>
    </location>
    <ligand>
        <name>heme</name>
        <dbReference type="ChEBI" id="CHEBI:30413"/>
    </ligand>
    <ligandPart>
        <name>Fe</name>
        <dbReference type="ChEBI" id="CHEBI:18248"/>
    </ligandPart>
</feature>
<evidence type="ECO:0000256" key="1">
    <source>
        <dbReference type="ARBA" id="ARBA00001971"/>
    </source>
</evidence>
<feature type="signal peptide" evidence="12">
    <location>
        <begin position="1"/>
        <end position="24"/>
    </location>
</feature>
<organism evidence="13 14">
    <name type="scientific">Oldenlandia corymbosa var. corymbosa</name>
    <dbReference type="NCBI Taxonomy" id="529605"/>
    <lineage>
        <taxon>Eukaryota</taxon>
        <taxon>Viridiplantae</taxon>
        <taxon>Streptophyta</taxon>
        <taxon>Embryophyta</taxon>
        <taxon>Tracheophyta</taxon>
        <taxon>Spermatophyta</taxon>
        <taxon>Magnoliopsida</taxon>
        <taxon>eudicotyledons</taxon>
        <taxon>Gunneridae</taxon>
        <taxon>Pentapetalae</taxon>
        <taxon>asterids</taxon>
        <taxon>lamiids</taxon>
        <taxon>Gentianales</taxon>
        <taxon>Rubiaceae</taxon>
        <taxon>Rubioideae</taxon>
        <taxon>Spermacoceae</taxon>
        <taxon>Hedyotis-Oldenlandia complex</taxon>
        <taxon>Oldenlandia</taxon>
    </lineage>
</organism>
<dbReference type="Proteomes" id="UP001161247">
    <property type="component" value="Chromosome 1"/>
</dbReference>
<comment type="similarity">
    <text evidence="3 11">Belongs to the cytochrome P450 family.</text>
</comment>
<keyword evidence="5 10" id="KW-0479">Metal-binding</keyword>
<dbReference type="PRINTS" id="PR00463">
    <property type="entry name" value="EP450I"/>
</dbReference>
<comment type="cofactor">
    <cofactor evidence="1 10">
        <name>heme</name>
        <dbReference type="ChEBI" id="CHEBI:30413"/>
    </cofactor>
</comment>
<dbReference type="InterPro" id="IPR017972">
    <property type="entry name" value="Cyt_P450_CS"/>
</dbReference>
<dbReference type="PANTHER" id="PTHR24286">
    <property type="entry name" value="CYTOCHROME P450 26"/>
    <property type="match status" value="1"/>
</dbReference>
<dbReference type="FunFam" id="1.10.630.10:FF:000022">
    <property type="entry name" value="Taxadiene 5-alpha hydroxylase"/>
    <property type="match status" value="1"/>
</dbReference>
<dbReference type="PRINTS" id="PR00385">
    <property type="entry name" value="P450"/>
</dbReference>
<evidence type="ECO:0000256" key="11">
    <source>
        <dbReference type="RuleBase" id="RU000461"/>
    </source>
</evidence>
<dbReference type="InterPro" id="IPR002401">
    <property type="entry name" value="Cyt_P450_E_grp-I"/>
</dbReference>
<dbReference type="SUPFAM" id="SSF48264">
    <property type="entry name" value="Cytochrome P450"/>
    <property type="match status" value="1"/>
</dbReference>
<dbReference type="GO" id="GO:0005506">
    <property type="term" value="F:iron ion binding"/>
    <property type="evidence" value="ECO:0007669"/>
    <property type="project" value="InterPro"/>
</dbReference>
<proteinExistence type="inferred from homology"/>
<evidence type="ECO:0000256" key="9">
    <source>
        <dbReference type="ARBA" id="ARBA00023136"/>
    </source>
</evidence>
<dbReference type="Gene3D" id="1.10.630.10">
    <property type="entry name" value="Cytochrome P450"/>
    <property type="match status" value="1"/>
</dbReference>
<dbReference type="GO" id="GO:0016712">
    <property type="term" value="F:oxidoreductase activity, acting on paired donors, with incorporation or reduction of molecular oxygen, reduced flavin or flavoprotein as one donor, and incorporation of one atom of oxygen"/>
    <property type="evidence" value="ECO:0007669"/>
    <property type="project" value="UniProtKB-ARBA"/>
</dbReference>
<dbReference type="AlphaFoldDB" id="A0AAV1BX21"/>
<evidence type="ECO:0000256" key="6">
    <source>
        <dbReference type="ARBA" id="ARBA00022989"/>
    </source>
</evidence>
<dbReference type="InterPro" id="IPR036396">
    <property type="entry name" value="Cyt_P450_sf"/>
</dbReference>
<evidence type="ECO:0000256" key="10">
    <source>
        <dbReference type="PIRSR" id="PIRSR602401-1"/>
    </source>
</evidence>
<evidence type="ECO:0000256" key="7">
    <source>
        <dbReference type="ARBA" id="ARBA00023002"/>
    </source>
</evidence>
<dbReference type="Pfam" id="PF00067">
    <property type="entry name" value="p450"/>
    <property type="match status" value="1"/>
</dbReference>
<dbReference type="InterPro" id="IPR001128">
    <property type="entry name" value="Cyt_P450"/>
</dbReference>
<keyword evidence="12" id="KW-0732">Signal</keyword>
<comment type="subcellular location">
    <subcellularLocation>
        <location evidence="2">Membrane</location>
        <topology evidence="2">Single-pass membrane protein</topology>
    </subcellularLocation>
</comment>
<keyword evidence="8 10" id="KW-0408">Iron</keyword>
<evidence type="ECO:0000256" key="12">
    <source>
        <dbReference type="SAM" id="SignalP"/>
    </source>
</evidence>
<dbReference type="GO" id="GO:0020037">
    <property type="term" value="F:heme binding"/>
    <property type="evidence" value="ECO:0007669"/>
    <property type="project" value="InterPro"/>
</dbReference>
<accession>A0AAV1BX21</accession>
<dbReference type="GO" id="GO:0016020">
    <property type="term" value="C:membrane"/>
    <property type="evidence" value="ECO:0007669"/>
    <property type="project" value="UniProtKB-SubCell"/>
</dbReference>
<evidence type="ECO:0000256" key="2">
    <source>
        <dbReference type="ARBA" id="ARBA00004167"/>
    </source>
</evidence>
<dbReference type="PROSITE" id="PS00086">
    <property type="entry name" value="CYTOCHROME_P450"/>
    <property type="match status" value="1"/>
</dbReference>
<dbReference type="GO" id="GO:0016125">
    <property type="term" value="P:sterol metabolic process"/>
    <property type="evidence" value="ECO:0007669"/>
    <property type="project" value="TreeGrafter"/>
</dbReference>
<sequence length="482" mass="55068">MESSSLLIVILILISSLFLFLTKGSSKKRLPPGSMGFPIIGHTPTLLEAMRANKDEEWLNERIKKYGPISRMSLFGTPTIFLSGLAANKFMYTRDGNTLGSHQPTSIRRICGEKNIFELTGDDHKRVREALVSFLKPDALKQYVGKVDEEIQLHLNQFWNDQSNVVVMPLMKTLTFNVVCTLIFGIEPGVRRDILVRLFEKVMEGMLSLPINLPFTRFHSSLQASKKVKAILIELIKEKREALGKNSISSHNDLITALLSIRDGQNQSVISDEEIVDNAFVIMIGAHDTTSILLTFLVRLLARDPSIYTAIAHEQNEIAKSKKLGEHLTWEDLSNMKFTWRVAMEMLRMHPPMTYSFRRTLKEIEFGGFLIPKGWQVVWNASMTHKDEAIFPDPLKFMPRRFEQQATNNSTNIPPYSFVAFGAGARRCPGNELARIETLAMIHYLVTRFRWQLSCEDDSFYRDPMPVFNRGLPIQIHRKQPL</sequence>
<name>A0AAV1BX21_OLDCO</name>
<feature type="chain" id="PRO_5043460485" evidence="12">
    <location>
        <begin position="25"/>
        <end position="482"/>
    </location>
</feature>
<evidence type="ECO:0000256" key="5">
    <source>
        <dbReference type="ARBA" id="ARBA00022723"/>
    </source>
</evidence>
<gene>
    <name evidence="13" type="ORF">OLC1_LOCUS542</name>
</gene>
<keyword evidence="14" id="KW-1185">Reference proteome</keyword>
<dbReference type="PANTHER" id="PTHR24286:SF217">
    <property type="entry name" value="OS07G0520300 PROTEIN"/>
    <property type="match status" value="1"/>
</dbReference>
<keyword evidence="10 11" id="KW-0349">Heme</keyword>
<keyword evidence="7 11" id="KW-0560">Oxidoreductase</keyword>
<reference evidence="13" key="1">
    <citation type="submission" date="2023-03" db="EMBL/GenBank/DDBJ databases">
        <authorList>
            <person name="Julca I."/>
        </authorList>
    </citation>
    <scope>NUCLEOTIDE SEQUENCE</scope>
</reference>
<keyword evidence="4" id="KW-0812">Transmembrane</keyword>